<dbReference type="Gene3D" id="1.10.530.10">
    <property type="match status" value="1"/>
</dbReference>
<dbReference type="InterPro" id="IPR023346">
    <property type="entry name" value="Lysozyme-like_dom_sf"/>
</dbReference>
<organism evidence="1 2">
    <name type="scientific">Clunio marinus</name>
    <dbReference type="NCBI Taxonomy" id="568069"/>
    <lineage>
        <taxon>Eukaryota</taxon>
        <taxon>Metazoa</taxon>
        <taxon>Ecdysozoa</taxon>
        <taxon>Arthropoda</taxon>
        <taxon>Hexapoda</taxon>
        <taxon>Insecta</taxon>
        <taxon>Pterygota</taxon>
        <taxon>Neoptera</taxon>
        <taxon>Endopterygota</taxon>
        <taxon>Diptera</taxon>
        <taxon>Nematocera</taxon>
        <taxon>Chironomoidea</taxon>
        <taxon>Chironomidae</taxon>
        <taxon>Clunio</taxon>
    </lineage>
</organism>
<accession>A0A1J1HQ57</accession>
<dbReference type="EMBL" id="CVRI01000014">
    <property type="protein sequence ID" value="CRK89658.1"/>
    <property type="molecule type" value="Genomic_DNA"/>
</dbReference>
<evidence type="ECO:0000313" key="1">
    <source>
        <dbReference type="EMBL" id="CRK89658.1"/>
    </source>
</evidence>
<protein>
    <submittedName>
        <fullName evidence="1">CLUMA_CG003607, isoform A</fullName>
    </submittedName>
</protein>
<gene>
    <name evidence="1" type="ORF">CLUMA_CG003607</name>
</gene>
<proteinExistence type="predicted"/>
<evidence type="ECO:0000313" key="2">
    <source>
        <dbReference type="Proteomes" id="UP000183832"/>
    </source>
</evidence>
<name>A0A1J1HQ57_9DIPT</name>
<dbReference type="SUPFAM" id="SSF53955">
    <property type="entry name" value="Lysozyme-like"/>
    <property type="match status" value="1"/>
</dbReference>
<keyword evidence="2" id="KW-1185">Reference proteome</keyword>
<dbReference type="Proteomes" id="UP000183832">
    <property type="component" value="Unassembled WGS sequence"/>
</dbReference>
<dbReference type="AlphaFoldDB" id="A0A1J1HQ57"/>
<sequence>MSFQVISGKYFTDCGFARELKRLEVPVDEIYKHMCVKKRDTEFRLLDVHSLYRISSKWWCGEKGPGGNCNCGSFILNEKSSGLGAFATSEYRCSHWKGTVKVCLSNVNESSEEKDSSEEVDSSTKAMELSTGEVNITNFTTIEESATQIVQELLDITTDTISSVISTTEASNVESTEESLTT</sequence>
<reference evidence="1 2" key="1">
    <citation type="submission" date="2015-04" db="EMBL/GenBank/DDBJ databases">
        <authorList>
            <person name="Syromyatnikov M.Y."/>
            <person name="Popov V.N."/>
        </authorList>
    </citation>
    <scope>NUCLEOTIDE SEQUENCE [LARGE SCALE GENOMIC DNA]</scope>
</reference>